<evidence type="ECO:0000313" key="3">
    <source>
        <dbReference type="EMBL" id="KAF0729093.1"/>
    </source>
</evidence>
<keyword evidence="4" id="KW-1185">Reference proteome</keyword>
<reference evidence="3 4" key="1">
    <citation type="submission" date="2019-07" db="EMBL/GenBank/DDBJ databases">
        <title>Genomics analysis of Aphanomyces spp. identifies a new class of oomycete effector associated with host adaptation.</title>
        <authorList>
            <person name="Gaulin E."/>
        </authorList>
    </citation>
    <scope>NUCLEOTIDE SEQUENCE [LARGE SCALE GENOMIC DNA]</scope>
    <source>
        <strain evidence="3 4">ATCC 201684</strain>
    </source>
</reference>
<keyword evidence="1" id="KW-0175">Coiled coil</keyword>
<feature type="compositionally biased region" description="Polar residues" evidence="2">
    <location>
        <begin position="98"/>
        <end position="108"/>
    </location>
</feature>
<name>A0A6G0WP00_9STRA</name>
<protein>
    <submittedName>
        <fullName evidence="3">Uncharacterized protein</fullName>
    </submittedName>
</protein>
<evidence type="ECO:0000313" key="4">
    <source>
        <dbReference type="Proteomes" id="UP000481153"/>
    </source>
</evidence>
<feature type="compositionally biased region" description="Polar residues" evidence="2">
    <location>
        <begin position="160"/>
        <end position="170"/>
    </location>
</feature>
<feature type="region of interest" description="Disordered" evidence="2">
    <location>
        <begin position="127"/>
        <end position="203"/>
    </location>
</feature>
<dbReference type="VEuPathDB" id="FungiDB:AeMF1_012245"/>
<feature type="compositionally biased region" description="Basic and acidic residues" evidence="2">
    <location>
        <begin position="171"/>
        <end position="185"/>
    </location>
</feature>
<comment type="caution">
    <text evidence="3">The sequence shown here is derived from an EMBL/GenBank/DDBJ whole genome shotgun (WGS) entry which is preliminary data.</text>
</comment>
<feature type="region of interest" description="Disordered" evidence="2">
    <location>
        <begin position="88"/>
        <end position="108"/>
    </location>
</feature>
<feature type="compositionally biased region" description="Low complexity" evidence="2">
    <location>
        <begin position="140"/>
        <end position="154"/>
    </location>
</feature>
<feature type="coiled-coil region" evidence="1">
    <location>
        <begin position="241"/>
        <end position="275"/>
    </location>
</feature>
<accession>A0A6G0WP00</accession>
<evidence type="ECO:0000256" key="2">
    <source>
        <dbReference type="SAM" id="MobiDB-lite"/>
    </source>
</evidence>
<dbReference type="AlphaFoldDB" id="A0A6G0WP00"/>
<sequence>MDDFTYDVFEPKQRLPDGSSTALMNASMRSYPSRDVGAVATMFDPSLSTSTHSSNGMYHQMDVPFMQAFHGTSLPPPPLNHPSKYTYGHMSQRDTESMGWSSQNTSQSNAYHNDHILHDASQFPATHSHAMYQPGPPLNSTPSSSYSSLPQTSTGPPAPSLTTLDTSSVSGDHKKEKRKSQVRDASRRRRAKRKDEETRLRERIHELTQQIQIMGNPTAITATATASGHISQDLVSSSSAADALDEAYKQQLQVVQALQEKNQQYKAKLAQHDQFARLLQSGIQHLSDPHLNAAPMILPAMPSTATSSALTASLPSSMTGFPRRRSLPALLASRSDDWMTKWSHQVMENLLQTVQPSSQTTMPPPACTNVAMGWTLELWLKKPKPKHQIGGQQELGDWIEVKSSKELNTPNALDAMAKTTEILTTLTKGRRVFPELKALEVLKHVSNEISIVSRTDSQARNHSSPAVDIVSVVVQVPASRFVGMASFEANGDGTQPIEMVGWSFGNENDGKSTVQYTWRAKQDNDHVVATTGATQLANETIFTLVRWESEAVSPVFRVLG</sequence>
<feature type="compositionally biased region" description="Basic and acidic residues" evidence="2">
    <location>
        <begin position="193"/>
        <end position="203"/>
    </location>
</feature>
<evidence type="ECO:0000256" key="1">
    <source>
        <dbReference type="SAM" id="Coils"/>
    </source>
</evidence>
<organism evidence="3 4">
    <name type="scientific">Aphanomyces euteiches</name>
    <dbReference type="NCBI Taxonomy" id="100861"/>
    <lineage>
        <taxon>Eukaryota</taxon>
        <taxon>Sar</taxon>
        <taxon>Stramenopiles</taxon>
        <taxon>Oomycota</taxon>
        <taxon>Saprolegniomycetes</taxon>
        <taxon>Saprolegniales</taxon>
        <taxon>Verrucalvaceae</taxon>
        <taxon>Aphanomyces</taxon>
    </lineage>
</organism>
<proteinExistence type="predicted"/>
<gene>
    <name evidence="3" type="ORF">Ae201684_013229</name>
</gene>
<dbReference type="EMBL" id="VJMJ01000169">
    <property type="protein sequence ID" value="KAF0729093.1"/>
    <property type="molecule type" value="Genomic_DNA"/>
</dbReference>
<dbReference type="Proteomes" id="UP000481153">
    <property type="component" value="Unassembled WGS sequence"/>
</dbReference>